<evidence type="ECO:0000256" key="4">
    <source>
        <dbReference type="ARBA" id="ARBA00017871"/>
    </source>
</evidence>
<evidence type="ECO:0000256" key="7">
    <source>
        <dbReference type="SAM" id="MobiDB-lite"/>
    </source>
</evidence>
<accession>A0ABT1D4I3</accession>
<dbReference type="RefSeq" id="WP_252953411.1">
    <property type="nucleotide sequence ID" value="NZ_JAFIRR010000068.1"/>
</dbReference>
<dbReference type="Proteomes" id="UP001523392">
    <property type="component" value="Unassembled WGS sequence"/>
</dbReference>
<evidence type="ECO:0000313" key="10">
    <source>
        <dbReference type="Proteomes" id="UP001523392"/>
    </source>
</evidence>
<keyword evidence="10" id="KW-1185">Reference proteome</keyword>
<dbReference type="InterPro" id="IPR036188">
    <property type="entry name" value="FAD/NAD-bd_sf"/>
</dbReference>
<dbReference type="EMBL" id="JAFIRR010000068">
    <property type="protein sequence ID" value="MCO6416779.1"/>
    <property type="molecule type" value="Genomic_DNA"/>
</dbReference>
<dbReference type="Gene3D" id="3.90.660.10">
    <property type="match status" value="1"/>
</dbReference>
<evidence type="ECO:0000259" key="8">
    <source>
        <dbReference type="Pfam" id="PF01593"/>
    </source>
</evidence>
<evidence type="ECO:0000256" key="3">
    <source>
        <dbReference type="ARBA" id="ARBA00012535"/>
    </source>
</evidence>
<evidence type="ECO:0000313" key="9">
    <source>
        <dbReference type="EMBL" id="MCO6416779.1"/>
    </source>
</evidence>
<dbReference type="EC" id="1.13.12.3" evidence="3"/>
<proteinExistence type="inferred from homology"/>
<dbReference type="Pfam" id="PF01593">
    <property type="entry name" value="Amino_oxidase"/>
    <property type="match status" value="1"/>
</dbReference>
<feature type="domain" description="Amine oxidase" evidence="8">
    <location>
        <begin position="27"/>
        <end position="471"/>
    </location>
</feature>
<comment type="catalytic activity">
    <reaction evidence="6">
        <text>L-tryptophan + O2 = indole-3-acetamide + CO2 + H2O</text>
        <dbReference type="Rhea" id="RHEA:16165"/>
        <dbReference type="ChEBI" id="CHEBI:15377"/>
        <dbReference type="ChEBI" id="CHEBI:15379"/>
        <dbReference type="ChEBI" id="CHEBI:16031"/>
        <dbReference type="ChEBI" id="CHEBI:16526"/>
        <dbReference type="ChEBI" id="CHEBI:57912"/>
        <dbReference type="EC" id="1.13.12.3"/>
    </reaction>
</comment>
<dbReference type="PANTHER" id="PTHR10742">
    <property type="entry name" value="FLAVIN MONOAMINE OXIDASE"/>
    <property type="match status" value="1"/>
</dbReference>
<dbReference type="Gene3D" id="1.20.1440.240">
    <property type="match status" value="1"/>
</dbReference>
<dbReference type="InterPro" id="IPR050281">
    <property type="entry name" value="Flavin_monoamine_oxidase"/>
</dbReference>
<dbReference type="PANTHER" id="PTHR10742:SF342">
    <property type="entry name" value="AMINE OXIDASE"/>
    <property type="match status" value="1"/>
</dbReference>
<dbReference type="Gene3D" id="3.50.50.60">
    <property type="entry name" value="FAD/NAD(P)-binding domain"/>
    <property type="match status" value="1"/>
</dbReference>
<feature type="non-terminal residue" evidence="9">
    <location>
        <position position="1"/>
    </location>
</feature>
<comment type="caution">
    <text evidence="9">The sequence shown here is derived from an EMBL/GenBank/DDBJ whole genome shotgun (WGS) entry which is preliminary data.</text>
</comment>
<evidence type="ECO:0000256" key="6">
    <source>
        <dbReference type="ARBA" id="ARBA00047321"/>
    </source>
</evidence>
<gene>
    <name evidence="9" type="ORF">JYK14_11500</name>
</gene>
<comment type="similarity">
    <text evidence="2">Belongs to the tryptophan 2-monooxygenase family.</text>
</comment>
<comment type="pathway">
    <text evidence="1">Plant hormone metabolism; auxin biosynthesis.</text>
</comment>
<sequence length="477" mass="50933">LPATPARAAAPALPRDRRRVIVLGAGIAGLVATLEMRRAGWEVTLLEADARPGGRCLTLRGGDTVAEVAVPVQRIGWDRAPDLYFNPGPARIPHHHRAILSYCRALGVPLEVLVNENRAALLETPAGVLPQRRVQAALRGMVAELAVKGLGAGLEAPLGPGDLEALAEGLRRWGALDATGHTRGSSRGGWATPPGAGPGAPEPLPPLDHRALLAPEVWQAASFAEAIDYQATMLQPVGGMDRIAAALAREVGDALVTGAEVVSLRRTEAGARVTWREASGAMRQAEAPRLLVTLPAPVLARLDTDFSAERRAALAVLRYSQAAKLAFLCPRRFWEEEDAIYGGISWTRREATQLWYPSHGFHAAQGVLVGAYVWDDDIAGRFAARTPAQRALAVAEDVRVLHPGAELGEAASVAWGQMPRARGAWAEWTSVQRAREYRLLGAPEGPYHFAGEHLSWLPGWQEGAVLSAWEALAGLAG</sequence>
<reference evidence="9 10" key="1">
    <citation type="submission" date="2021-12" db="EMBL/GenBank/DDBJ databases">
        <title>Siccirubricoccus leaddurans sp. nov., a high concentration Zn2+ tolerance bacterium.</title>
        <authorList>
            <person name="Cao Y."/>
        </authorList>
    </citation>
    <scope>NUCLEOTIDE SEQUENCE [LARGE SCALE GENOMIC DNA]</scope>
    <source>
        <strain evidence="9 10">KC 17139</strain>
    </source>
</reference>
<keyword evidence="5" id="KW-0073">Auxin biosynthesis</keyword>
<organism evidence="9 10">
    <name type="scientific">Siccirubricoccus soli</name>
    <dbReference type="NCBI Taxonomy" id="2899147"/>
    <lineage>
        <taxon>Bacteria</taxon>
        <taxon>Pseudomonadati</taxon>
        <taxon>Pseudomonadota</taxon>
        <taxon>Alphaproteobacteria</taxon>
        <taxon>Acetobacterales</taxon>
        <taxon>Roseomonadaceae</taxon>
        <taxon>Siccirubricoccus</taxon>
    </lineage>
</organism>
<evidence type="ECO:0000256" key="5">
    <source>
        <dbReference type="ARBA" id="ARBA00023070"/>
    </source>
</evidence>
<name>A0ABT1D4I3_9PROT</name>
<evidence type="ECO:0000256" key="1">
    <source>
        <dbReference type="ARBA" id="ARBA00004814"/>
    </source>
</evidence>
<dbReference type="InterPro" id="IPR002937">
    <property type="entry name" value="Amino_oxidase"/>
</dbReference>
<dbReference type="SUPFAM" id="SSF54373">
    <property type="entry name" value="FAD-linked reductases, C-terminal domain"/>
    <property type="match status" value="1"/>
</dbReference>
<protein>
    <recommendedName>
        <fullName evidence="4">Tryptophan 2-monooxygenase</fullName>
        <ecNumber evidence="3">1.13.12.3</ecNumber>
    </recommendedName>
</protein>
<feature type="region of interest" description="Disordered" evidence="7">
    <location>
        <begin position="178"/>
        <end position="205"/>
    </location>
</feature>
<evidence type="ECO:0000256" key="2">
    <source>
        <dbReference type="ARBA" id="ARBA00005833"/>
    </source>
</evidence>
<dbReference type="SUPFAM" id="SSF51905">
    <property type="entry name" value="FAD/NAD(P)-binding domain"/>
    <property type="match status" value="1"/>
</dbReference>